<accession>A0A1H7SXK5</accession>
<gene>
    <name evidence="1" type="ORF">SAMN04488008_105146</name>
</gene>
<evidence type="ECO:0000313" key="1">
    <source>
        <dbReference type="EMBL" id="SEL76766.1"/>
    </source>
</evidence>
<protein>
    <submittedName>
        <fullName evidence="1">Uncharacterized protein</fullName>
    </submittedName>
</protein>
<organism evidence="1 2">
    <name type="scientific">Maribacter orientalis</name>
    <dbReference type="NCBI Taxonomy" id="228957"/>
    <lineage>
        <taxon>Bacteria</taxon>
        <taxon>Pseudomonadati</taxon>
        <taxon>Bacteroidota</taxon>
        <taxon>Flavobacteriia</taxon>
        <taxon>Flavobacteriales</taxon>
        <taxon>Flavobacteriaceae</taxon>
        <taxon>Maribacter</taxon>
    </lineage>
</organism>
<reference evidence="2" key="1">
    <citation type="submission" date="2016-10" db="EMBL/GenBank/DDBJ databases">
        <authorList>
            <person name="Varghese N."/>
            <person name="Submissions S."/>
        </authorList>
    </citation>
    <scope>NUCLEOTIDE SEQUENCE [LARGE SCALE GENOMIC DNA]</scope>
    <source>
        <strain evidence="2">DSM 16471</strain>
    </source>
</reference>
<proteinExistence type="predicted"/>
<dbReference type="AlphaFoldDB" id="A0A1H7SXK5"/>
<dbReference type="Proteomes" id="UP000198990">
    <property type="component" value="Unassembled WGS sequence"/>
</dbReference>
<dbReference type="OrthoDB" id="8069317at2"/>
<keyword evidence="2" id="KW-1185">Reference proteome</keyword>
<dbReference type="RefSeq" id="WP_091624821.1">
    <property type="nucleotide sequence ID" value="NZ_FNZN01000005.1"/>
</dbReference>
<sequence length="342" mass="39731">MGIYRTHLIIDQRDSLKIKKLKLDNAKLILVKEPSNCFWEAKDGMSFGHYIGGRDPKLARKDEIPQLELLIEAVSEEKAEDLLSIIHGGMLLAYPEPGLTTNFVFLTEYNEKQNEWYSKKPFINYLKRIEHVGFGCQIASLAVKDKQLIYAIEKYKVSLELSSFTPKSADPMYGQAFDNYDIKHSYHTRSAFAIVSAFSVIEEFGLEVRSSSTNPRFLNNETGEWNPKVLKNITERLIQANIDSQLTFDWIYRGEPTKIELETKPLFGVDSKWIVYHKDVRDKTLTFPEAIHHASYLRNFIASHKFKELTQYISPYDVNNVQLLARQLIIRKMKMWKTMMTD</sequence>
<name>A0A1H7SXK5_9FLAO</name>
<dbReference type="EMBL" id="FNZN01000005">
    <property type="protein sequence ID" value="SEL76766.1"/>
    <property type="molecule type" value="Genomic_DNA"/>
</dbReference>
<dbReference type="STRING" id="228957.SAMN04488008_105146"/>
<evidence type="ECO:0000313" key="2">
    <source>
        <dbReference type="Proteomes" id="UP000198990"/>
    </source>
</evidence>